<dbReference type="SUPFAM" id="SSF81383">
    <property type="entry name" value="F-box domain"/>
    <property type="match status" value="1"/>
</dbReference>
<evidence type="ECO:0000313" key="2">
    <source>
        <dbReference type="EMBL" id="SHO33473.1"/>
    </source>
</evidence>
<dbReference type="RefSeq" id="YP_009329345.1">
    <property type="nucleotide sequence ID" value="NC_032108.1"/>
</dbReference>
<dbReference type="OrthoDB" id="40403at10239"/>
<dbReference type="GeneID" id="30523380"/>
<sequence length="199" mass="23303">MDLPLELNHKIIQDLPIVDLENLCATSQGAASFCSDVLFWQERFRREDLLLPRDPTSVSSWIVEYKLSKIAQLRERHYMQNLLYGFIVSLDLTRVNDVSILPDFLDKSKFARIRDERALQKNLLRLPPRKMLLFKRQDEIKLDVGGGLHIPVTEQQARVLLFIFCYYELDPLTGHEKETYRVPHSQLEELGLLRPAEKK</sequence>
<dbReference type="InterPro" id="IPR001810">
    <property type="entry name" value="F-box_dom"/>
</dbReference>
<dbReference type="InterPro" id="IPR036047">
    <property type="entry name" value="F-box-like_dom_sf"/>
</dbReference>
<dbReference type="KEGG" id="vg:30523380"/>
<name>A0A1M7XUV3_9VIRU</name>
<feature type="domain" description="F-box" evidence="1">
    <location>
        <begin position="1"/>
        <end position="43"/>
    </location>
</feature>
<dbReference type="EMBL" id="LT671577">
    <property type="protein sequence ID" value="SHO33473.1"/>
    <property type="molecule type" value="Genomic_DNA"/>
</dbReference>
<protein>
    <submittedName>
        <fullName evidence="2">Protein containing F-box domain</fullName>
    </submittedName>
</protein>
<accession>A0A1M7XUV3</accession>
<organism evidence="2 3">
    <name type="scientific">Cedratvirus A11</name>
    <dbReference type="NCBI Taxonomy" id="1903266"/>
    <lineage>
        <taxon>Viruses</taxon>
        <taxon>Pithoviruses</taxon>
        <taxon>Orthocedratvirinae</taxon>
        <taxon>Alphacedratvirus</taxon>
        <taxon>Alphacedratvirus aljazairmassiliense</taxon>
    </lineage>
</organism>
<gene>
    <name evidence="2" type="ORF">BQ3484_405</name>
</gene>
<keyword evidence="3" id="KW-1185">Reference proteome</keyword>
<dbReference type="PROSITE" id="PS50181">
    <property type="entry name" value="FBOX"/>
    <property type="match status" value="1"/>
</dbReference>
<reference evidence="2 3" key="1">
    <citation type="submission" date="2016-11" db="EMBL/GenBank/DDBJ databases">
        <authorList>
            <consortium name="Urmite Genomes"/>
        </authorList>
    </citation>
    <scope>NUCLEOTIDE SEQUENCE [LARGE SCALE GENOMIC DNA]</scope>
    <source>
        <strain evidence="2 3">A11</strain>
    </source>
</reference>
<dbReference type="Proteomes" id="UP000201465">
    <property type="component" value="Segment"/>
</dbReference>
<dbReference type="Pfam" id="PF00646">
    <property type="entry name" value="F-box"/>
    <property type="match status" value="1"/>
</dbReference>
<evidence type="ECO:0000259" key="1">
    <source>
        <dbReference type="PROSITE" id="PS50181"/>
    </source>
</evidence>
<proteinExistence type="predicted"/>
<evidence type="ECO:0000313" key="3">
    <source>
        <dbReference type="Proteomes" id="UP000201465"/>
    </source>
</evidence>